<dbReference type="CDD" id="cd05403">
    <property type="entry name" value="NT_KNTase_like"/>
    <property type="match status" value="1"/>
</dbReference>
<dbReference type="PANTHER" id="PTHR33571">
    <property type="entry name" value="SSL8005 PROTEIN"/>
    <property type="match status" value="1"/>
</dbReference>
<keyword evidence="5" id="KW-0479">Metal-binding</keyword>
<evidence type="ECO:0000259" key="10">
    <source>
        <dbReference type="Pfam" id="PF01909"/>
    </source>
</evidence>
<keyword evidence="2" id="KW-1277">Toxin-antitoxin system</keyword>
<evidence type="ECO:0000256" key="6">
    <source>
        <dbReference type="ARBA" id="ARBA00022741"/>
    </source>
</evidence>
<keyword evidence="8" id="KW-0460">Magnesium</keyword>
<dbReference type="GO" id="GO:0005524">
    <property type="term" value="F:ATP binding"/>
    <property type="evidence" value="ECO:0007669"/>
    <property type="project" value="UniProtKB-KW"/>
</dbReference>
<proteinExistence type="inferred from homology"/>
<reference evidence="11 12" key="1">
    <citation type="submission" date="2020-04" db="EMBL/GenBank/DDBJ databases">
        <title>Genome sequencing of novel species.</title>
        <authorList>
            <person name="Heo J."/>
            <person name="Kim S.-J."/>
            <person name="Kim J.-S."/>
            <person name="Hong S.-B."/>
            <person name="Kwon S.-W."/>
        </authorList>
    </citation>
    <scope>NUCLEOTIDE SEQUENCE [LARGE SCALE GENOMIC DNA]</scope>
    <source>
        <strain evidence="11 12">CJU-R4</strain>
    </source>
</reference>
<evidence type="ECO:0000313" key="11">
    <source>
        <dbReference type="EMBL" id="QJD78028.1"/>
    </source>
</evidence>
<evidence type="ECO:0000256" key="4">
    <source>
        <dbReference type="ARBA" id="ARBA00022695"/>
    </source>
</evidence>
<organism evidence="11 12">
    <name type="scientific">Spirosoma rhododendri</name>
    <dbReference type="NCBI Taxonomy" id="2728024"/>
    <lineage>
        <taxon>Bacteria</taxon>
        <taxon>Pseudomonadati</taxon>
        <taxon>Bacteroidota</taxon>
        <taxon>Cytophagia</taxon>
        <taxon>Cytophagales</taxon>
        <taxon>Cytophagaceae</taxon>
        <taxon>Spirosoma</taxon>
    </lineage>
</organism>
<name>A0A7L5DNI2_9BACT</name>
<dbReference type="AlphaFoldDB" id="A0A7L5DNI2"/>
<dbReference type="InterPro" id="IPR043519">
    <property type="entry name" value="NT_sf"/>
</dbReference>
<dbReference type="KEGG" id="srho:HH216_06055"/>
<comment type="similarity">
    <text evidence="9">Belongs to the MntA antitoxin family.</text>
</comment>
<evidence type="ECO:0000256" key="1">
    <source>
        <dbReference type="ARBA" id="ARBA00001946"/>
    </source>
</evidence>
<evidence type="ECO:0000313" key="12">
    <source>
        <dbReference type="Proteomes" id="UP000501128"/>
    </source>
</evidence>
<feature type="domain" description="Polymerase nucleotidyl transferase" evidence="10">
    <location>
        <begin position="17"/>
        <end position="78"/>
    </location>
</feature>
<evidence type="ECO:0000256" key="2">
    <source>
        <dbReference type="ARBA" id="ARBA00022649"/>
    </source>
</evidence>
<dbReference type="Gene3D" id="3.30.460.10">
    <property type="entry name" value="Beta Polymerase, domain 2"/>
    <property type="match status" value="1"/>
</dbReference>
<accession>A0A7L5DNI2</accession>
<dbReference type="EMBL" id="CP051677">
    <property type="protein sequence ID" value="QJD78028.1"/>
    <property type="molecule type" value="Genomic_DNA"/>
</dbReference>
<keyword evidence="12" id="KW-1185">Reference proteome</keyword>
<dbReference type="RefSeq" id="WP_169549972.1">
    <property type="nucleotide sequence ID" value="NZ_CP051677.1"/>
</dbReference>
<dbReference type="Pfam" id="PF01909">
    <property type="entry name" value="NTP_transf_2"/>
    <property type="match status" value="1"/>
</dbReference>
<sequence>MTTTVQNQTILDYLRPYEPEQVGIFGSWARGENRPDSDLDILVKLKKPVALWTFIRMERELSDALSVKVDLVSEGGLTDEVLRQYVFQDLKVISV</sequence>
<dbReference type="InterPro" id="IPR002934">
    <property type="entry name" value="Polymerase_NTP_transf_dom"/>
</dbReference>
<evidence type="ECO:0000256" key="3">
    <source>
        <dbReference type="ARBA" id="ARBA00022679"/>
    </source>
</evidence>
<evidence type="ECO:0000256" key="5">
    <source>
        <dbReference type="ARBA" id="ARBA00022723"/>
    </source>
</evidence>
<dbReference type="InterPro" id="IPR052038">
    <property type="entry name" value="Type-VII_TA_antitoxin"/>
</dbReference>
<keyword evidence="3" id="KW-0808">Transferase</keyword>
<evidence type="ECO:0000256" key="7">
    <source>
        <dbReference type="ARBA" id="ARBA00022840"/>
    </source>
</evidence>
<keyword evidence="6" id="KW-0547">Nucleotide-binding</keyword>
<comment type="cofactor">
    <cofactor evidence="1">
        <name>Mg(2+)</name>
        <dbReference type="ChEBI" id="CHEBI:18420"/>
    </cofactor>
</comment>
<evidence type="ECO:0000256" key="8">
    <source>
        <dbReference type="ARBA" id="ARBA00022842"/>
    </source>
</evidence>
<dbReference type="PANTHER" id="PTHR33571:SF14">
    <property type="entry name" value="PROTEIN ADENYLYLTRANSFERASE MJ0435-RELATED"/>
    <property type="match status" value="1"/>
</dbReference>
<dbReference type="GO" id="GO:0016779">
    <property type="term" value="F:nucleotidyltransferase activity"/>
    <property type="evidence" value="ECO:0007669"/>
    <property type="project" value="UniProtKB-KW"/>
</dbReference>
<dbReference type="Proteomes" id="UP000501128">
    <property type="component" value="Chromosome"/>
</dbReference>
<dbReference type="GO" id="GO:0046872">
    <property type="term" value="F:metal ion binding"/>
    <property type="evidence" value="ECO:0007669"/>
    <property type="project" value="UniProtKB-KW"/>
</dbReference>
<keyword evidence="4" id="KW-0548">Nucleotidyltransferase</keyword>
<keyword evidence="7" id="KW-0067">ATP-binding</keyword>
<protein>
    <recommendedName>
        <fullName evidence="10">Polymerase nucleotidyl transferase domain-containing protein</fullName>
    </recommendedName>
</protein>
<gene>
    <name evidence="11" type="ORF">HH216_06055</name>
</gene>
<evidence type="ECO:0000256" key="9">
    <source>
        <dbReference type="ARBA" id="ARBA00038276"/>
    </source>
</evidence>
<dbReference type="SUPFAM" id="SSF81301">
    <property type="entry name" value="Nucleotidyltransferase"/>
    <property type="match status" value="1"/>
</dbReference>